<reference evidence="2 3" key="1">
    <citation type="submission" date="2017-12" db="EMBL/GenBank/DDBJ databases">
        <title>Genome sequence of the mycotoxigenic crop pathogen Fusarium proliferatum, strain ITEM 2341 from Date Palm.</title>
        <authorList>
            <person name="Almiman B.F."/>
            <person name="Shittu T.A."/>
            <person name="Muthumeenakshi S."/>
            <person name="Baroncelli R."/>
            <person name="Sreenivasaprasada S."/>
        </authorList>
    </citation>
    <scope>NUCLEOTIDE SEQUENCE [LARGE SCALE GENOMIC DNA]</scope>
    <source>
        <strain evidence="2 3">ITEM 2341</strain>
    </source>
</reference>
<proteinExistence type="predicted"/>
<dbReference type="Proteomes" id="UP000251714">
    <property type="component" value="Unassembled WGS sequence"/>
</dbReference>
<organism evidence="2 3">
    <name type="scientific">Gibberella intermedia</name>
    <name type="common">Bulb rot disease fungus</name>
    <name type="synonym">Fusarium proliferatum</name>
    <dbReference type="NCBI Taxonomy" id="948311"/>
    <lineage>
        <taxon>Eukaryota</taxon>
        <taxon>Fungi</taxon>
        <taxon>Dikarya</taxon>
        <taxon>Ascomycota</taxon>
        <taxon>Pezizomycotina</taxon>
        <taxon>Sordariomycetes</taxon>
        <taxon>Hypocreomycetidae</taxon>
        <taxon>Hypocreales</taxon>
        <taxon>Nectriaceae</taxon>
        <taxon>Fusarium</taxon>
        <taxon>Fusarium fujikuroi species complex</taxon>
    </lineage>
</organism>
<name>A0A365NCD2_GIBIN</name>
<evidence type="ECO:0000256" key="1">
    <source>
        <dbReference type="SAM" id="MobiDB-lite"/>
    </source>
</evidence>
<dbReference type="EMBL" id="PKMI01000014">
    <property type="protein sequence ID" value="RBA18467.1"/>
    <property type="molecule type" value="Genomic_DNA"/>
</dbReference>
<evidence type="ECO:0000313" key="3">
    <source>
        <dbReference type="Proteomes" id="UP000251714"/>
    </source>
</evidence>
<dbReference type="AlphaFoldDB" id="A0A365NCD2"/>
<comment type="caution">
    <text evidence="2">The sequence shown here is derived from an EMBL/GenBank/DDBJ whole genome shotgun (WGS) entry which is preliminary data.</text>
</comment>
<sequence length="172" mass="19649">MSSRNEEPQNQHQGSSDETDELQAGAREANSFPSAEEPRASLCSSLETLRRDELPPSPPRASSSATYGARSSTSRRALERRVEALKAERDREVREKRALLDENRKLKAANASLVLEAQRSRAEKAQMKQEIQNLKSETRVMQTEKELQEAEVRYRDDVIERLKGVLRRHHLL</sequence>
<protein>
    <submittedName>
        <fullName evidence="2">Uncharacterized protein</fullName>
    </submittedName>
</protein>
<gene>
    <name evidence="2" type="ORF">FPRO05_10762</name>
</gene>
<accession>A0A365NCD2</accession>
<evidence type="ECO:0000313" key="2">
    <source>
        <dbReference type="EMBL" id="RBA18467.1"/>
    </source>
</evidence>
<feature type="region of interest" description="Disordered" evidence="1">
    <location>
        <begin position="1"/>
        <end position="78"/>
    </location>
</feature>